<dbReference type="EMBL" id="AYUF01000486">
    <property type="protein sequence ID" value="ETK01279.1"/>
    <property type="molecule type" value="Genomic_DNA"/>
</dbReference>
<evidence type="ECO:0000313" key="1">
    <source>
        <dbReference type="EMBL" id="ETK01279.1"/>
    </source>
</evidence>
<name>W2C244_9BACT</name>
<reference evidence="1 2" key="1">
    <citation type="submission" date="2013-11" db="EMBL/GenBank/DDBJ databases">
        <title>Single cell genomics of uncultured Tannerella BU063 (oral taxon 286).</title>
        <authorList>
            <person name="Beall C.J."/>
            <person name="Campbell A.G."/>
            <person name="Griffen A.L."/>
            <person name="Podar M."/>
            <person name="Leys E.J."/>
        </authorList>
    </citation>
    <scope>NUCLEOTIDE SEQUENCE [LARGE SCALE GENOMIC DNA]</scope>
    <source>
        <strain evidence="1">Cell 2</strain>
    </source>
</reference>
<accession>W2C244</accession>
<sequence length="82" mass="9335">MSIRGAYAIRPYPDGRKIATILIRSAHNDQKIDPILIRLPHSNLKNATISIHRQKMIPKPIGASYPRAIRKINPDAYTFLFV</sequence>
<protein>
    <submittedName>
        <fullName evidence="1">Uncharacterized protein</fullName>
    </submittedName>
</protein>
<comment type="caution">
    <text evidence="1">The sequence shown here is derived from an EMBL/GenBank/DDBJ whole genome shotgun (WGS) entry which is preliminary data.</text>
</comment>
<organism evidence="1 2">
    <name type="scientific">Tannerella sp. oral taxon BU063 isolate Cell 2</name>
    <dbReference type="NCBI Taxonomy" id="1411148"/>
    <lineage>
        <taxon>Bacteria</taxon>
        <taxon>Pseudomonadati</taxon>
        <taxon>Bacteroidota</taxon>
        <taxon>Bacteroidia</taxon>
        <taxon>Bacteroidales</taxon>
        <taxon>Tannerellaceae</taxon>
        <taxon>Tannerella</taxon>
    </lineage>
</organism>
<gene>
    <name evidence="1" type="ORF">N425_10550</name>
</gene>
<proteinExistence type="predicted"/>
<evidence type="ECO:0000313" key="2">
    <source>
        <dbReference type="Proteomes" id="UP000018837"/>
    </source>
</evidence>
<dbReference type="AlphaFoldDB" id="W2C244"/>
<dbReference type="Proteomes" id="UP000018837">
    <property type="component" value="Unassembled WGS sequence"/>
</dbReference>